<evidence type="ECO:0000313" key="3">
    <source>
        <dbReference type="Proteomes" id="UP000515514"/>
    </source>
</evidence>
<dbReference type="KEGG" id="alti:ALE3EI_1702"/>
<dbReference type="EMBL" id="CP052909">
    <property type="protein sequence ID" value="QNJ98254.1"/>
    <property type="molecule type" value="Genomic_DNA"/>
</dbReference>
<dbReference type="Pfam" id="PF12836">
    <property type="entry name" value="HHH_3"/>
    <property type="match status" value="2"/>
</dbReference>
<keyword evidence="1" id="KW-0472">Membrane</keyword>
<evidence type="ECO:0000256" key="1">
    <source>
        <dbReference type="SAM" id="Phobius"/>
    </source>
</evidence>
<proteinExistence type="predicted"/>
<gene>
    <name evidence="2" type="ORF">ALE3EI_1702</name>
</gene>
<keyword evidence="1" id="KW-1133">Transmembrane helix</keyword>
<dbReference type="Gene3D" id="1.10.150.280">
    <property type="entry name" value="AF1531-like domain"/>
    <property type="match status" value="2"/>
</dbReference>
<keyword evidence="3" id="KW-1185">Reference proteome</keyword>
<dbReference type="RefSeq" id="WP_186987862.1">
    <property type="nucleotide sequence ID" value="NZ_CP052909.1"/>
</dbReference>
<keyword evidence="1" id="KW-0812">Transmembrane</keyword>
<dbReference type="InterPro" id="IPR010994">
    <property type="entry name" value="RuvA_2-like"/>
</dbReference>
<name>A0A7G8PV88_9FLAO</name>
<dbReference type="InterPro" id="IPR051675">
    <property type="entry name" value="Endo/Exo/Phosphatase_dom_1"/>
</dbReference>
<dbReference type="PANTHER" id="PTHR21180">
    <property type="entry name" value="ENDONUCLEASE/EXONUCLEASE/PHOSPHATASE FAMILY DOMAIN-CONTAINING PROTEIN 1"/>
    <property type="match status" value="1"/>
</dbReference>
<dbReference type="SUPFAM" id="SSF47781">
    <property type="entry name" value="RuvA domain 2-like"/>
    <property type="match status" value="3"/>
</dbReference>
<dbReference type="Proteomes" id="UP000515514">
    <property type="component" value="Chromosome"/>
</dbReference>
<feature type="transmembrane region" description="Helical" evidence="1">
    <location>
        <begin position="18"/>
        <end position="35"/>
    </location>
</feature>
<dbReference type="PANTHER" id="PTHR21180:SF32">
    <property type="entry name" value="ENDONUCLEASE_EXONUCLEASE_PHOSPHATASE FAMILY DOMAIN-CONTAINING PROTEIN 1"/>
    <property type="match status" value="1"/>
</dbReference>
<dbReference type="AlphaFoldDB" id="A0A7G8PV88"/>
<sequence length="291" mass="33751">MSTFLSHFVFSRSQRNSILSLLFVILALLAVYFFLDTSEEDPVSFSNPEIDLILKQLDSLRCAEAEKHKPKQYPFNPNFITDYKAYTLGLTVEEFDRLQQYREKGEWINSVADFKRVTRVSDSVLNRISPLFTFPDWVTKPGTYRPAFRKTISELPQEKKADLNAATAEQLQEVKGLGVTLSQRIVRYRERIGGFSNELQLYEVYGLSDSVVQRTLRLFTVKLPKDIKKMNLNTISASDIATIPGVSFELAKKIWEYRILHEKIEHISELEKIEGMTPQKLQLFQLYLCFE</sequence>
<dbReference type="GO" id="GO:0015627">
    <property type="term" value="C:type II protein secretion system complex"/>
    <property type="evidence" value="ECO:0007669"/>
    <property type="project" value="TreeGrafter"/>
</dbReference>
<protein>
    <submittedName>
        <fullName evidence="2">Competence protein ComEA</fullName>
    </submittedName>
</protein>
<evidence type="ECO:0000313" key="2">
    <source>
        <dbReference type="EMBL" id="QNJ98254.1"/>
    </source>
</evidence>
<organism evidence="2 3">
    <name type="scientific">Constantimarinum furrinae</name>
    <dbReference type="NCBI Taxonomy" id="2562285"/>
    <lineage>
        <taxon>Bacteria</taxon>
        <taxon>Pseudomonadati</taxon>
        <taxon>Bacteroidota</taxon>
        <taxon>Flavobacteriia</taxon>
        <taxon>Flavobacteriales</taxon>
        <taxon>Flavobacteriaceae</taxon>
        <taxon>Altibacter/Constantimarinum group</taxon>
        <taxon>Constantimarinum</taxon>
    </lineage>
</organism>
<accession>A0A7G8PV88</accession>
<reference evidence="2 3" key="1">
    <citation type="submission" date="2020-04" db="EMBL/GenBank/DDBJ databases">
        <title>Genome sequence of Altibacter aquimarinus strain ALE3EI.</title>
        <authorList>
            <person name="Oh H.-M."/>
            <person name="Jang D."/>
        </authorList>
    </citation>
    <scope>NUCLEOTIDE SEQUENCE [LARGE SCALE GENOMIC DNA]</scope>
    <source>
        <strain evidence="2 3">ALE3EI</strain>
    </source>
</reference>
<dbReference type="GO" id="GO:0015628">
    <property type="term" value="P:protein secretion by the type II secretion system"/>
    <property type="evidence" value="ECO:0007669"/>
    <property type="project" value="TreeGrafter"/>
</dbReference>